<dbReference type="EMBL" id="JBHTMP010000017">
    <property type="protein sequence ID" value="MFD1322164.1"/>
    <property type="molecule type" value="Genomic_DNA"/>
</dbReference>
<feature type="region of interest" description="Disordered" evidence="1">
    <location>
        <begin position="46"/>
        <end position="86"/>
    </location>
</feature>
<keyword evidence="2" id="KW-0732">Signal</keyword>
<dbReference type="Proteomes" id="UP001597260">
    <property type="component" value="Unassembled WGS sequence"/>
</dbReference>
<feature type="signal peptide" evidence="2">
    <location>
        <begin position="1"/>
        <end position="31"/>
    </location>
</feature>
<protein>
    <recommendedName>
        <fullName evidence="5">ATP/GTP-binding protein</fullName>
    </recommendedName>
</protein>
<name>A0ABW3YCJ8_9ACTN</name>
<feature type="chain" id="PRO_5046400829" description="ATP/GTP-binding protein" evidence="2">
    <location>
        <begin position="32"/>
        <end position="315"/>
    </location>
</feature>
<evidence type="ECO:0000313" key="4">
    <source>
        <dbReference type="Proteomes" id="UP001597260"/>
    </source>
</evidence>
<evidence type="ECO:0000256" key="1">
    <source>
        <dbReference type="SAM" id="MobiDB-lite"/>
    </source>
</evidence>
<keyword evidence="4" id="KW-1185">Reference proteome</keyword>
<feature type="non-terminal residue" evidence="3">
    <location>
        <position position="1"/>
    </location>
</feature>
<reference evidence="4" key="1">
    <citation type="journal article" date="2019" name="Int. J. Syst. Evol. Microbiol.">
        <title>The Global Catalogue of Microorganisms (GCM) 10K type strain sequencing project: providing services to taxonomists for standard genome sequencing and annotation.</title>
        <authorList>
            <consortium name="The Broad Institute Genomics Platform"/>
            <consortium name="The Broad Institute Genome Sequencing Center for Infectious Disease"/>
            <person name="Wu L."/>
            <person name="Ma J."/>
        </authorList>
    </citation>
    <scope>NUCLEOTIDE SEQUENCE [LARGE SCALE GENOMIC DNA]</scope>
    <source>
        <strain evidence="4">JCM 31037</strain>
    </source>
</reference>
<gene>
    <name evidence="3" type="ORF">ACFQ4H_13785</name>
</gene>
<accession>A0ABW3YCJ8</accession>
<comment type="caution">
    <text evidence="3">The sequence shown here is derived from an EMBL/GenBank/DDBJ whole genome shotgun (WGS) entry which is preliminary data.</text>
</comment>
<organism evidence="3 4">
    <name type="scientific">Micromonospora sonneratiae</name>
    <dbReference type="NCBI Taxonomy" id="1184706"/>
    <lineage>
        <taxon>Bacteria</taxon>
        <taxon>Bacillati</taxon>
        <taxon>Actinomycetota</taxon>
        <taxon>Actinomycetes</taxon>
        <taxon>Micromonosporales</taxon>
        <taxon>Micromonosporaceae</taxon>
        <taxon>Micromonospora</taxon>
    </lineage>
</organism>
<evidence type="ECO:0008006" key="5">
    <source>
        <dbReference type="Google" id="ProtNLM"/>
    </source>
</evidence>
<sequence>GPRPAGRTRWFVALATVTALAVTAAPTGAVAAPVLGPTGRVLAAQRADPGAECPPGQSDCHVWDEEPGTPGSPGNPGGGGGGSGRTCQRNGVTVPCYDDLLGWFNNSDGCYYKRARPQPPGGPAGQTLYLRSCAGAQEPVWLTNPPNGYGTPPDPAELANRALASLTLRRPTVGIAPNRGPGLVGLPIWLWTDPGPTTWGPQRASARAPGLTVNIRARVTKIVWNMGNGRRITCTNPGVEYVPGRDGGGPSPKCGYAGYPRSSHGRPGGTYRITATTTWRVDWWTGGGRRGVLPLQTRTSEPRQLRIDELQVVTG</sequence>
<feature type="compositionally biased region" description="Gly residues" evidence="1">
    <location>
        <begin position="74"/>
        <end position="84"/>
    </location>
</feature>
<evidence type="ECO:0000256" key="2">
    <source>
        <dbReference type="SAM" id="SignalP"/>
    </source>
</evidence>
<proteinExistence type="predicted"/>
<evidence type="ECO:0000313" key="3">
    <source>
        <dbReference type="EMBL" id="MFD1322164.1"/>
    </source>
</evidence>
<dbReference type="RefSeq" id="WP_377570748.1">
    <property type="nucleotide sequence ID" value="NZ_JBHTMP010000017.1"/>
</dbReference>